<keyword evidence="2" id="KW-1185">Reference proteome</keyword>
<dbReference type="EMBL" id="FNXT01001305">
    <property type="protein sequence ID" value="SZX78121.1"/>
    <property type="molecule type" value="Genomic_DNA"/>
</dbReference>
<organism evidence="1 2">
    <name type="scientific">Tetradesmus obliquus</name>
    <name type="common">Green alga</name>
    <name type="synonym">Acutodesmus obliquus</name>
    <dbReference type="NCBI Taxonomy" id="3088"/>
    <lineage>
        <taxon>Eukaryota</taxon>
        <taxon>Viridiplantae</taxon>
        <taxon>Chlorophyta</taxon>
        <taxon>core chlorophytes</taxon>
        <taxon>Chlorophyceae</taxon>
        <taxon>CS clade</taxon>
        <taxon>Sphaeropleales</taxon>
        <taxon>Scenedesmaceae</taxon>
        <taxon>Tetradesmus</taxon>
    </lineage>
</organism>
<proteinExistence type="predicted"/>
<name>A0A383WL30_TETOB</name>
<reference evidence="1 2" key="1">
    <citation type="submission" date="2016-10" db="EMBL/GenBank/DDBJ databases">
        <authorList>
            <person name="Cai Z."/>
        </authorList>
    </citation>
    <scope>NUCLEOTIDE SEQUENCE [LARGE SCALE GENOMIC DNA]</scope>
</reference>
<dbReference type="Proteomes" id="UP000256970">
    <property type="component" value="Unassembled WGS sequence"/>
</dbReference>
<gene>
    <name evidence="1" type="ORF">BQ4739_LOCUS18440</name>
</gene>
<protein>
    <submittedName>
        <fullName evidence="1">Uncharacterized protein</fullName>
    </submittedName>
</protein>
<sequence>MADALSAPPAHSGEAAADQEVWWIHQTSGWWCAVDTDPALDPDASWEDYELFEQKIYVDHPLVFHNDLLKQDRPKCHKCNSKHGKALLIHGWRPGSHPVLTPDGQFCVLSFGLKCPSCPSHKNKDYFFSCSEPAFLQHNFHPAIFDLLPWQLLTARSGFNEALAADVRRRKADGSSFLEIANHRNQAVASRLLQRYKIYLGRYTAKQKALAAKAAFLQQPVPPEPAPAAAAAAAA</sequence>
<accession>A0A383WL30</accession>
<evidence type="ECO:0000313" key="1">
    <source>
        <dbReference type="EMBL" id="SZX78121.1"/>
    </source>
</evidence>
<dbReference type="AlphaFoldDB" id="A0A383WL30"/>
<evidence type="ECO:0000313" key="2">
    <source>
        <dbReference type="Proteomes" id="UP000256970"/>
    </source>
</evidence>